<evidence type="ECO:0000313" key="10">
    <source>
        <dbReference type="Proteomes" id="UP001576784"/>
    </source>
</evidence>
<comment type="caution">
    <text evidence="9">The sequence shown here is derived from an EMBL/GenBank/DDBJ whole genome shotgun (WGS) entry which is preliminary data.</text>
</comment>
<evidence type="ECO:0000256" key="8">
    <source>
        <dbReference type="RuleBase" id="RU364100"/>
    </source>
</evidence>
<dbReference type="PANTHER" id="PTHR13604">
    <property type="entry name" value="DC12-RELATED"/>
    <property type="match status" value="1"/>
</dbReference>
<comment type="similarity">
    <text evidence="1 8">Belongs to the SOS response-associated peptidase family.</text>
</comment>
<dbReference type="EMBL" id="JBHFNR010000239">
    <property type="protein sequence ID" value="MFB2897163.1"/>
    <property type="molecule type" value="Genomic_DNA"/>
</dbReference>
<evidence type="ECO:0000256" key="6">
    <source>
        <dbReference type="ARBA" id="ARBA00023125"/>
    </source>
</evidence>
<keyword evidence="2 8" id="KW-0645">Protease</keyword>
<dbReference type="Pfam" id="PF02586">
    <property type="entry name" value="SRAP"/>
    <property type="match status" value="1"/>
</dbReference>
<dbReference type="SUPFAM" id="SSF143081">
    <property type="entry name" value="BB1717-like"/>
    <property type="match status" value="1"/>
</dbReference>
<reference evidence="9 10" key="1">
    <citation type="submission" date="2024-09" db="EMBL/GenBank/DDBJ databases">
        <title>Floridaenema gen nov. (Aerosakkonemataceae, Aerosakkonematales ord. nov., Cyanobacteria) from benthic tropical and subtropical fresh waters, with the description of four new species.</title>
        <authorList>
            <person name="Moretto J.A."/>
            <person name="Berthold D.E."/>
            <person name="Lefler F.W."/>
            <person name="Huang I.-S."/>
            <person name="Laughinghouse H. IV."/>
        </authorList>
    </citation>
    <scope>NUCLEOTIDE SEQUENCE [LARGE SCALE GENOMIC DNA]</scope>
    <source>
        <strain evidence="9 10">BLCC-F50</strain>
    </source>
</reference>
<gene>
    <name evidence="9" type="ORF">ACE1CI_29965</name>
</gene>
<evidence type="ECO:0000313" key="9">
    <source>
        <dbReference type="EMBL" id="MFB2897163.1"/>
    </source>
</evidence>
<dbReference type="EC" id="3.4.-.-" evidence="8"/>
<dbReference type="Proteomes" id="UP001576784">
    <property type="component" value="Unassembled WGS sequence"/>
</dbReference>
<keyword evidence="4 8" id="KW-0378">Hydrolase</keyword>
<evidence type="ECO:0000256" key="5">
    <source>
        <dbReference type="ARBA" id="ARBA00023124"/>
    </source>
</evidence>
<dbReference type="InterPro" id="IPR036590">
    <property type="entry name" value="SRAP-like"/>
</dbReference>
<dbReference type="InterPro" id="IPR003738">
    <property type="entry name" value="SRAP"/>
</dbReference>
<organism evidence="9 10">
    <name type="scientific">Floridaenema flaviceps BLCC-F50</name>
    <dbReference type="NCBI Taxonomy" id="3153642"/>
    <lineage>
        <taxon>Bacteria</taxon>
        <taxon>Bacillati</taxon>
        <taxon>Cyanobacteriota</taxon>
        <taxon>Cyanophyceae</taxon>
        <taxon>Oscillatoriophycideae</taxon>
        <taxon>Aerosakkonematales</taxon>
        <taxon>Aerosakkonemataceae</taxon>
        <taxon>Floridanema</taxon>
        <taxon>Floridanema flaviceps</taxon>
    </lineage>
</organism>
<protein>
    <recommendedName>
        <fullName evidence="8">Abasic site processing protein</fullName>
        <ecNumber evidence="8">3.4.-.-</ecNumber>
    </recommendedName>
</protein>
<dbReference type="Gene3D" id="3.90.1680.10">
    <property type="entry name" value="SOS response associated peptidase-like"/>
    <property type="match status" value="1"/>
</dbReference>
<keyword evidence="10" id="KW-1185">Reference proteome</keyword>
<dbReference type="PANTHER" id="PTHR13604:SF0">
    <property type="entry name" value="ABASIC SITE PROCESSING PROTEIN HMCES"/>
    <property type="match status" value="1"/>
</dbReference>
<proteinExistence type="inferred from homology"/>
<name>A0ABV4XZJ9_9CYAN</name>
<keyword evidence="6" id="KW-0238">DNA-binding</keyword>
<keyword evidence="5" id="KW-0190">Covalent protein-DNA linkage</keyword>
<keyword evidence="7" id="KW-0456">Lyase</keyword>
<keyword evidence="3" id="KW-0227">DNA damage</keyword>
<dbReference type="GO" id="GO:0016787">
    <property type="term" value="F:hydrolase activity"/>
    <property type="evidence" value="ECO:0007669"/>
    <property type="project" value="UniProtKB-KW"/>
</dbReference>
<accession>A0ABV4XZJ9</accession>
<sequence length="222" mass="25608">MCGRYSFTQLAEAIADKFQVKEVPEISPRYNIAPTQQIATVLVDSESSERQFKMLRWGLIPSWAKDAKMGAKLINARAETVAEKPAFRAAFKKRRCLILADGFYEWQTQNGEKQPFYFRLENGEPFAFAGLWEHWEKGEGEPIETCTILTTEANELMRPIHDRMPVILADKNYDQWLEPEAKKIELLQSFLQPYPTEEMTAYPVSTKVNNPKNDRAECIQPI</sequence>
<evidence type="ECO:0000256" key="7">
    <source>
        <dbReference type="ARBA" id="ARBA00023239"/>
    </source>
</evidence>
<dbReference type="RefSeq" id="WP_413266777.1">
    <property type="nucleotide sequence ID" value="NZ_JBHFNR010000239.1"/>
</dbReference>
<evidence type="ECO:0000256" key="4">
    <source>
        <dbReference type="ARBA" id="ARBA00022801"/>
    </source>
</evidence>
<evidence type="ECO:0000256" key="2">
    <source>
        <dbReference type="ARBA" id="ARBA00022670"/>
    </source>
</evidence>
<evidence type="ECO:0000256" key="1">
    <source>
        <dbReference type="ARBA" id="ARBA00008136"/>
    </source>
</evidence>
<evidence type="ECO:0000256" key="3">
    <source>
        <dbReference type="ARBA" id="ARBA00022763"/>
    </source>
</evidence>